<dbReference type="PANTHER" id="PTHR43776:SF8">
    <property type="entry name" value="ABC TRANSPORTER, ATP-BINDING PROTEIN"/>
    <property type="match status" value="1"/>
</dbReference>
<dbReference type="InterPro" id="IPR017871">
    <property type="entry name" value="ABC_transporter-like_CS"/>
</dbReference>
<keyword evidence="3 5" id="KW-0067">ATP-binding</keyword>
<dbReference type="RefSeq" id="WP_249307167.1">
    <property type="nucleotide sequence ID" value="NZ_JACRSZ010000001.1"/>
</dbReference>
<evidence type="ECO:0000259" key="4">
    <source>
        <dbReference type="PROSITE" id="PS50893"/>
    </source>
</evidence>
<comment type="caution">
    <text evidence="5">The sequence shown here is derived from an EMBL/GenBank/DDBJ whole genome shotgun (WGS) entry which is preliminary data.</text>
</comment>
<sequence length="265" mass="29295">MRYILTANNITKCFFKDGKKFNAVDNVSFFLDKNEFCSLVGESGSGKTTLVRIISGLISPDSGTVVCDGESLTPRLRRKNKVICAKLQLVLQNSRAALDPRFSVYESIAEPIKNLKKCPRDEERKTVEKFIEQMELPKSILSQRSGELSGGQQKRVCIARALAADPDYIIFDEAVSGLDAVVRKNVLDLLIKIQKNSGKGCLLITHDIDAALYISQRIAVMKSGRILESVNYSGDIKVFKSEYAKTLISSSSSGIKKYDISVKNG</sequence>
<dbReference type="PROSITE" id="PS50893">
    <property type="entry name" value="ABC_TRANSPORTER_2"/>
    <property type="match status" value="1"/>
</dbReference>
<feature type="domain" description="ABC transporter" evidence="4">
    <location>
        <begin position="5"/>
        <end position="248"/>
    </location>
</feature>
<dbReference type="InterPro" id="IPR050319">
    <property type="entry name" value="ABC_transp_ATP-bind"/>
</dbReference>
<organism evidence="5 6">
    <name type="scientific">Jingyaoa shaoxingensis</name>
    <dbReference type="NCBI Taxonomy" id="2763671"/>
    <lineage>
        <taxon>Bacteria</taxon>
        <taxon>Bacillati</taxon>
        <taxon>Bacillota</taxon>
        <taxon>Clostridia</taxon>
        <taxon>Lachnospirales</taxon>
        <taxon>Lachnospiraceae</taxon>
        <taxon>Jingyaoa</taxon>
    </lineage>
</organism>
<dbReference type="CDD" id="cd03257">
    <property type="entry name" value="ABC_NikE_OppD_transporters"/>
    <property type="match status" value="1"/>
</dbReference>
<dbReference type="PROSITE" id="PS00211">
    <property type="entry name" value="ABC_TRANSPORTER_1"/>
    <property type="match status" value="1"/>
</dbReference>
<dbReference type="PANTHER" id="PTHR43776">
    <property type="entry name" value="TRANSPORT ATP-BINDING PROTEIN"/>
    <property type="match status" value="1"/>
</dbReference>
<keyword evidence="2" id="KW-0547">Nucleotide-binding</keyword>
<dbReference type="SUPFAM" id="SSF52540">
    <property type="entry name" value="P-loop containing nucleoside triphosphate hydrolases"/>
    <property type="match status" value="1"/>
</dbReference>
<reference evidence="5 6" key="1">
    <citation type="submission" date="2020-08" db="EMBL/GenBank/DDBJ databases">
        <title>Genome public.</title>
        <authorList>
            <person name="Liu C."/>
            <person name="Sun Q."/>
        </authorList>
    </citation>
    <scope>NUCLEOTIDE SEQUENCE [LARGE SCALE GENOMIC DNA]</scope>
    <source>
        <strain evidence="5 6">NSJ-46</strain>
    </source>
</reference>
<dbReference type="InterPro" id="IPR003593">
    <property type="entry name" value="AAA+_ATPase"/>
</dbReference>
<dbReference type="InterPro" id="IPR003439">
    <property type="entry name" value="ABC_transporter-like_ATP-bd"/>
</dbReference>
<evidence type="ECO:0000313" key="6">
    <source>
        <dbReference type="Proteomes" id="UP000657421"/>
    </source>
</evidence>
<dbReference type="GO" id="GO:0005524">
    <property type="term" value="F:ATP binding"/>
    <property type="evidence" value="ECO:0007669"/>
    <property type="project" value="UniProtKB-KW"/>
</dbReference>
<protein>
    <submittedName>
        <fullName evidence="5">ABC transporter ATP-binding protein</fullName>
    </submittedName>
</protein>
<accession>A0ABR7N778</accession>
<proteinExistence type="predicted"/>
<dbReference type="Gene3D" id="3.40.50.300">
    <property type="entry name" value="P-loop containing nucleotide triphosphate hydrolases"/>
    <property type="match status" value="1"/>
</dbReference>
<keyword evidence="1" id="KW-0813">Transport</keyword>
<gene>
    <name evidence="5" type="ORF">H8716_03770</name>
</gene>
<dbReference type="Pfam" id="PF00005">
    <property type="entry name" value="ABC_tran"/>
    <property type="match status" value="1"/>
</dbReference>
<evidence type="ECO:0000256" key="3">
    <source>
        <dbReference type="ARBA" id="ARBA00022840"/>
    </source>
</evidence>
<name>A0ABR7N778_9FIRM</name>
<evidence type="ECO:0000313" key="5">
    <source>
        <dbReference type="EMBL" id="MBC8572204.1"/>
    </source>
</evidence>
<dbReference type="InterPro" id="IPR027417">
    <property type="entry name" value="P-loop_NTPase"/>
</dbReference>
<evidence type="ECO:0000256" key="1">
    <source>
        <dbReference type="ARBA" id="ARBA00022448"/>
    </source>
</evidence>
<evidence type="ECO:0000256" key="2">
    <source>
        <dbReference type="ARBA" id="ARBA00022741"/>
    </source>
</evidence>
<dbReference type="SMART" id="SM00382">
    <property type="entry name" value="AAA"/>
    <property type="match status" value="1"/>
</dbReference>
<dbReference type="Proteomes" id="UP000657421">
    <property type="component" value="Unassembled WGS sequence"/>
</dbReference>
<dbReference type="EMBL" id="JACRSZ010000001">
    <property type="protein sequence ID" value="MBC8572204.1"/>
    <property type="molecule type" value="Genomic_DNA"/>
</dbReference>
<keyword evidence="6" id="KW-1185">Reference proteome</keyword>